<dbReference type="GO" id="GO:1902600">
    <property type="term" value="P:proton transmembrane transport"/>
    <property type="evidence" value="ECO:0007669"/>
    <property type="project" value="InterPro"/>
</dbReference>
<keyword evidence="6 7" id="KW-0472">Membrane</keyword>
<evidence type="ECO:0000259" key="8">
    <source>
        <dbReference type="PROSITE" id="PS51201"/>
    </source>
</evidence>
<evidence type="ECO:0000256" key="7">
    <source>
        <dbReference type="SAM" id="Phobius"/>
    </source>
</evidence>
<keyword evidence="3" id="KW-0813">Transport</keyword>
<evidence type="ECO:0000256" key="2">
    <source>
        <dbReference type="ARBA" id="ARBA00005551"/>
    </source>
</evidence>
<dbReference type="AlphaFoldDB" id="A0A2W5MPT8"/>
<feature type="transmembrane region" description="Helical" evidence="7">
    <location>
        <begin position="117"/>
        <end position="137"/>
    </location>
</feature>
<accession>A0A2W5MPT8</accession>
<proteinExistence type="inferred from homology"/>
<dbReference type="InterPro" id="IPR003148">
    <property type="entry name" value="RCK_N"/>
</dbReference>
<evidence type="ECO:0000256" key="4">
    <source>
        <dbReference type="ARBA" id="ARBA00022692"/>
    </source>
</evidence>
<dbReference type="PANTHER" id="PTHR42751">
    <property type="entry name" value="SODIUM/HYDROGEN EXCHANGER FAMILY/TRKA DOMAIN PROTEIN"/>
    <property type="match status" value="1"/>
</dbReference>
<evidence type="ECO:0000313" key="9">
    <source>
        <dbReference type="EMBL" id="PZQ43361.1"/>
    </source>
</evidence>
<dbReference type="EMBL" id="QFQB01000161">
    <property type="protein sequence ID" value="PZQ43361.1"/>
    <property type="molecule type" value="Genomic_DNA"/>
</dbReference>
<name>A0A2W5MPT8_9BACT</name>
<feature type="transmembrane region" description="Helical" evidence="7">
    <location>
        <begin position="204"/>
        <end position="223"/>
    </location>
</feature>
<feature type="transmembrane region" description="Helical" evidence="7">
    <location>
        <begin position="149"/>
        <end position="173"/>
    </location>
</feature>
<organism evidence="9 10">
    <name type="scientific">Micavibrio aeruginosavorus</name>
    <dbReference type="NCBI Taxonomy" id="349221"/>
    <lineage>
        <taxon>Bacteria</taxon>
        <taxon>Pseudomonadati</taxon>
        <taxon>Bdellovibrionota</taxon>
        <taxon>Bdellovibrionia</taxon>
        <taxon>Bdellovibrionales</taxon>
        <taxon>Pseudobdellovibrionaceae</taxon>
        <taxon>Micavibrio</taxon>
    </lineage>
</organism>
<keyword evidence="4 7" id="KW-0812">Transmembrane</keyword>
<feature type="domain" description="RCK N-terminal" evidence="8">
    <location>
        <begin position="442"/>
        <end position="558"/>
    </location>
</feature>
<feature type="transmembrane region" description="Helical" evidence="7">
    <location>
        <begin position="353"/>
        <end position="379"/>
    </location>
</feature>
<dbReference type="InterPro" id="IPR036291">
    <property type="entry name" value="NAD(P)-bd_dom_sf"/>
</dbReference>
<dbReference type="PROSITE" id="PS51201">
    <property type="entry name" value="RCK_N"/>
    <property type="match status" value="1"/>
</dbReference>
<comment type="caution">
    <text evidence="9">The sequence shown here is derived from an EMBL/GenBank/DDBJ whole genome shotgun (WGS) entry which is preliminary data.</text>
</comment>
<comment type="similarity">
    <text evidence="2">Belongs to the monovalent cation:proton antiporter 2 (CPA2) transporter (TC 2.A.37) family.</text>
</comment>
<dbReference type="InterPro" id="IPR006153">
    <property type="entry name" value="Cation/H_exchanger_TM"/>
</dbReference>
<comment type="subcellular location">
    <subcellularLocation>
        <location evidence="1">Membrane</location>
        <topology evidence="1">Multi-pass membrane protein</topology>
    </subcellularLocation>
</comment>
<evidence type="ECO:0000256" key="6">
    <source>
        <dbReference type="ARBA" id="ARBA00023136"/>
    </source>
</evidence>
<evidence type="ECO:0000256" key="3">
    <source>
        <dbReference type="ARBA" id="ARBA00022448"/>
    </source>
</evidence>
<feature type="transmembrane region" description="Helical" evidence="7">
    <location>
        <begin position="6"/>
        <end position="26"/>
    </location>
</feature>
<evidence type="ECO:0000256" key="1">
    <source>
        <dbReference type="ARBA" id="ARBA00004141"/>
    </source>
</evidence>
<dbReference type="GO" id="GO:0015297">
    <property type="term" value="F:antiporter activity"/>
    <property type="evidence" value="ECO:0007669"/>
    <property type="project" value="InterPro"/>
</dbReference>
<dbReference type="Gene3D" id="3.40.50.720">
    <property type="entry name" value="NAD(P)-binding Rossmann-like Domain"/>
    <property type="match status" value="1"/>
</dbReference>
<dbReference type="Gene3D" id="1.20.1530.20">
    <property type="match status" value="1"/>
</dbReference>
<evidence type="ECO:0000256" key="5">
    <source>
        <dbReference type="ARBA" id="ARBA00022989"/>
    </source>
</evidence>
<feature type="transmembrane region" description="Helical" evidence="7">
    <location>
        <begin position="244"/>
        <end position="273"/>
    </location>
</feature>
<evidence type="ECO:0000313" key="10">
    <source>
        <dbReference type="Proteomes" id="UP000249417"/>
    </source>
</evidence>
<gene>
    <name evidence="9" type="ORF">DI551_12310</name>
</gene>
<sequence>MHDQLPLVTTIAVGLSVAFVLGLIAARLRLPPIVGYLLAGILIGPHSPGFVADVSLSTELSEIGIVLLMFGVGLHFSLKDLLEVKGIAVPGAIGQMITATAMGAFLSMYFWDWSLPSGILFGLALSVASTVVLLRTLEQYSMTQSTNGQIAVGWLIVEDLAMVFALVMIPALAGDPTGGATAVQDAANGGATSVMHAEAGHSPLLLLAKAIVKVGMFLVAMLVGGKRLFPWLLKLAVKTRSRELFTLAVFAVAVGVAFGASKLFDVSFALGAFFAGMMIRESDMNHEVADRALPFQDAFAVLFFVSVGMLFDPEILMAEPLGVFLVFLIITIGKSIAAFFIVLLFGYPLKTALFVSAGLAQIGEFSFILVGLGVAYGIMPEEGRDLILAGALFSIAFNPLFFWALRALHNFAVHHPKWSRVFDLRESNLSELVDGEADGLKNDLVIVVGYGQIGREICDNILDAKIDLVIIDANRERVEMLRELGYHAITGDATHEETLRASAIDKALAIVISVPDSFEGRRIVDAARKLKPNIHVVVRAHNDEEVFYFRKKNVNFVTTPAREIGRSIIHYIEMTRSGLVPLNKTDY</sequence>
<dbReference type="Proteomes" id="UP000249417">
    <property type="component" value="Unassembled WGS sequence"/>
</dbReference>
<reference evidence="9 10" key="1">
    <citation type="submission" date="2017-08" db="EMBL/GenBank/DDBJ databases">
        <title>Infants hospitalized years apart are colonized by the same room-sourced microbial strains.</title>
        <authorList>
            <person name="Brooks B."/>
            <person name="Olm M.R."/>
            <person name="Firek B.A."/>
            <person name="Baker R."/>
            <person name="Thomas B.C."/>
            <person name="Morowitz M.J."/>
            <person name="Banfield J.F."/>
        </authorList>
    </citation>
    <scope>NUCLEOTIDE SEQUENCE [LARGE SCALE GENOMIC DNA]</scope>
    <source>
        <strain evidence="9">S2_005_002_R2_29</strain>
    </source>
</reference>
<dbReference type="Pfam" id="PF00999">
    <property type="entry name" value="Na_H_Exchanger"/>
    <property type="match status" value="1"/>
</dbReference>
<keyword evidence="5 7" id="KW-1133">Transmembrane helix</keyword>
<feature type="transmembrane region" description="Helical" evidence="7">
    <location>
        <begin position="293"/>
        <end position="311"/>
    </location>
</feature>
<feature type="transmembrane region" description="Helical" evidence="7">
    <location>
        <begin position="323"/>
        <end position="347"/>
    </location>
</feature>
<dbReference type="Pfam" id="PF02254">
    <property type="entry name" value="TrkA_N"/>
    <property type="match status" value="1"/>
</dbReference>
<dbReference type="SUPFAM" id="SSF51735">
    <property type="entry name" value="NAD(P)-binding Rossmann-fold domains"/>
    <property type="match status" value="1"/>
</dbReference>
<dbReference type="InterPro" id="IPR038770">
    <property type="entry name" value="Na+/solute_symporter_sf"/>
</dbReference>
<dbReference type="GO" id="GO:0016020">
    <property type="term" value="C:membrane"/>
    <property type="evidence" value="ECO:0007669"/>
    <property type="project" value="UniProtKB-SubCell"/>
</dbReference>
<feature type="transmembrane region" description="Helical" evidence="7">
    <location>
        <begin position="33"/>
        <end position="51"/>
    </location>
</feature>
<feature type="transmembrane region" description="Helical" evidence="7">
    <location>
        <begin position="386"/>
        <end position="405"/>
    </location>
</feature>
<feature type="transmembrane region" description="Helical" evidence="7">
    <location>
        <begin position="89"/>
        <end position="111"/>
    </location>
</feature>
<protein>
    <submittedName>
        <fullName evidence="9">Sodium:proton antiporter</fullName>
    </submittedName>
</protein>
<dbReference type="GO" id="GO:0006813">
    <property type="term" value="P:potassium ion transport"/>
    <property type="evidence" value="ECO:0007669"/>
    <property type="project" value="InterPro"/>
</dbReference>
<feature type="transmembrane region" description="Helical" evidence="7">
    <location>
        <begin position="63"/>
        <end position="82"/>
    </location>
</feature>
<dbReference type="PANTHER" id="PTHR42751:SF1">
    <property type="entry name" value="CATION_PROTON ANTIPORTER YBAL-RELATED"/>
    <property type="match status" value="1"/>
</dbReference>